<dbReference type="Gene3D" id="3.20.20.100">
    <property type="entry name" value="NADP-dependent oxidoreductase domain"/>
    <property type="match status" value="1"/>
</dbReference>
<dbReference type="InterPro" id="IPR018170">
    <property type="entry name" value="Aldo/ket_reductase_CS"/>
</dbReference>
<feature type="domain" description="NADP-dependent oxidoreductase" evidence="2">
    <location>
        <begin position="57"/>
        <end position="301"/>
    </location>
</feature>
<dbReference type="CDD" id="cd19071">
    <property type="entry name" value="AKR_AKR1-5-like"/>
    <property type="match status" value="1"/>
</dbReference>
<dbReference type="Proteomes" id="UP001341245">
    <property type="component" value="Unassembled WGS sequence"/>
</dbReference>
<dbReference type="PRINTS" id="PR00069">
    <property type="entry name" value="ALDKETRDTASE"/>
</dbReference>
<gene>
    <name evidence="3" type="ORF">QM012_009321</name>
</gene>
<evidence type="ECO:0000259" key="2">
    <source>
        <dbReference type="Pfam" id="PF00248"/>
    </source>
</evidence>
<evidence type="ECO:0000313" key="3">
    <source>
        <dbReference type="EMBL" id="KAK6003550.1"/>
    </source>
</evidence>
<dbReference type="InterPro" id="IPR036812">
    <property type="entry name" value="NAD(P)_OxRdtase_dom_sf"/>
</dbReference>
<reference evidence="3 4" key="1">
    <citation type="submission" date="2023-11" db="EMBL/GenBank/DDBJ databases">
        <title>Draft genome sequence and annotation of the polyextremotolerant black yeast-like fungus Aureobasidium pullulans NRRL 62042.</title>
        <authorList>
            <person name="Dielentheis-Frenken M.R.E."/>
            <person name="Wibberg D."/>
            <person name="Blank L.M."/>
            <person name="Tiso T."/>
        </authorList>
    </citation>
    <scope>NUCLEOTIDE SEQUENCE [LARGE SCALE GENOMIC DNA]</scope>
    <source>
        <strain evidence="3 4">NRRL 62042</strain>
    </source>
</reference>
<proteinExistence type="predicted"/>
<dbReference type="Pfam" id="PF00248">
    <property type="entry name" value="Aldo_ket_red"/>
    <property type="match status" value="1"/>
</dbReference>
<dbReference type="PANTHER" id="PTHR43827:SF13">
    <property type="entry name" value="ALDO_KETO REDUCTASE FAMILY PROTEIN"/>
    <property type="match status" value="1"/>
</dbReference>
<dbReference type="PANTHER" id="PTHR43827">
    <property type="entry name" value="2,5-DIKETO-D-GLUCONIC ACID REDUCTASE"/>
    <property type="match status" value="1"/>
</dbReference>
<evidence type="ECO:0000313" key="4">
    <source>
        <dbReference type="Proteomes" id="UP001341245"/>
    </source>
</evidence>
<dbReference type="InterPro" id="IPR020471">
    <property type="entry name" value="AKR"/>
</dbReference>
<dbReference type="SUPFAM" id="SSF51430">
    <property type="entry name" value="NAD(P)-linked oxidoreductase"/>
    <property type="match status" value="1"/>
</dbReference>
<organism evidence="3 4">
    <name type="scientific">Aureobasidium pullulans</name>
    <name type="common">Black yeast</name>
    <name type="synonym">Pullularia pullulans</name>
    <dbReference type="NCBI Taxonomy" id="5580"/>
    <lineage>
        <taxon>Eukaryota</taxon>
        <taxon>Fungi</taxon>
        <taxon>Dikarya</taxon>
        <taxon>Ascomycota</taxon>
        <taxon>Pezizomycotina</taxon>
        <taxon>Dothideomycetes</taxon>
        <taxon>Dothideomycetidae</taxon>
        <taxon>Dothideales</taxon>
        <taxon>Saccotheciaceae</taxon>
        <taxon>Aureobasidium</taxon>
    </lineage>
</organism>
<dbReference type="PROSITE" id="PS00062">
    <property type="entry name" value="ALDOKETO_REDUCTASE_2"/>
    <property type="match status" value="1"/>
</dbReference>
<dbReference type="PROSITE" id="PS00063">
    <property type="entry name" value="ALDOKETO_REDUCTASE_3"/>
    <property type="match status" value="1"/>
</dbReference>
<keyword evidence="4" id="KW-1185">Reference proteome</keyword>
<dbReference type="EMBL" id="JASGXD010000009">
    <property type="protein sequence ID" value="KAK6003550.1"/>
    <property type="molecule type" value="Genomic_DNA"/>
</dbReference>
<keyword evidence="1" id="KW-0560">Oxidoreductase</keyword>
<evidence type="ECO:0000256" key="1">
    <source>
        <dbReference type="ARBA" id="ARBA00023002"/>
    </source>
</evidence>
<dbReference type="PIRSF" id="PIRSF000097">
    <property type="entry name" value="AKR"/>
    <property type="match status" value="1"/>
</dbReference>
<sequence length="318" mass="35633">MFTGAKTRISQVLNHFTIPATRSFTSSTSSMAKLTINSSVRMNSGYEIPLLGYGVYQTPMDIAEEVTAHAVKCGYRHADSAAAYRNEAPTARGLLKGNLPRSELFFTSKVPPKAINYDAAKAVIDESLRLTNLDYIDLYLLHAPYGGRENRLGAWKALVEAVEAGKVRSIGVSNYGVRHLEELEEWIKQTEEKEGKGKGGVLSVNQVELHPWLARDDIVDWCTKRGVIMEAYCPLVRATKIDDPLLTPLAKKYNKTTSQILLRWGLQKNFVILPKSVTPARIEENRDIYDFELSKEDMQTLNTGKYEPCAWDPTTSKD</sequence>
<name>A0ABR0THW2_AURPU</name>
<accession>A0ABR0THW2</accession>
<comment type="caution">
    <text evidence="3">The sequence shown here is derived from an EMBL/GenBank/DDBJ whole genome shotgun (WGS) entry which is preliminary data.</text>
</comment>
<protein>
    <recommendedName>
        <fullName evidence="2">NADP-dependent oxidoreductase domain-containing protein</fullName>
    </recommendedName>
</protein>
<dbReference type="InterPro" id="IPR023210">
    <property type="entry name" value="NADP_OxRdtase_dom"/>
</dbReference>